<dbReference type="GeneID" id="106456916"/>
<dbReference type="InterPro" id="IPR013078">
    <property type="entry name" value="His_Pase_superF_clade-1"/>
</dbReference>
<dbReference type="Proteomes" id="UP000694941">
    <property type="component" value="Unplaced"/>
</dbReference>
<organism evidence="1 2">
    <name type="scientific">Limulus polyphemus</name>
    <name type="common">Atlantic horseshoe crab</name>
    <dbReference type="NCBI Taxonomy" id="6850"/>
    <lineage>
        <taxon>Eukaryota</taxon>
        <taxon>Metazoa</taxon>
        <taxon>Ecdysozoa</taxon>
        <taxon>Arthropoda</taxon>
        <taxon>Chelicerata</taxon>
        <taxon>Merostomata</taxon>
        <taxon>Xiphosura</taxon>
        <taxon>Limulidae</taxon>
        <taxon>Limulus</taxon>
    </lineage>
</organism>
<dbReference type="Pfam" id="PF00300">
    <property type="entry name" value="His_Phos_1"/>
    <property type="match status" value="1"/>
</dbReference>
<evidence type="ECO:0000313" key="1">
    <source>
        <dbReference type="Proteomes" id="UP000694941"/>
    </source>
</evidence>
<dbReference type="InterPro" id="IPR029033">
    <property type="entry name" value="His_PPase_superfam"/>
</dbReference>
<name>A0ABM1AZK9_LIMPO</name>
<accession>A0ABM1AZK9</accession>
<reference evidence="2" key="1">
    <citation type="submission" date="2025-08" db="UniProtKB">
        <authorList>
            <consortium name="RefSeq"/>
        </authorList>
    </citation>
    <scope>IDENTIFICATION</scope>
    <source>
        <tissue evidence="2">Muscle</tissue>
    </source>
</reference>
<proteinExistence type="predicted"/>
<dbReference type="SUPFAM" id="SSF53254">
    <property type="entry name" value="Phosphoglycerate mutase-like"/>
    <property type="match status" value="1"/>
</dbReference>
<evidence type="ECO:0000313" key="2">
    <source>
        <dbReference type="RefSeq" id="XP_013771749.1"/>
    </source>
</evidence>
<keyword evidence="1" id="KW-1185">Reference proteome</keyword>
<dbReference type="InterPro" id="IPR051710">
    <property type="entry name" value="Phosphatase_SH3-domain"/>
</dbReference>
<dbReference type="CDD" id="cd07067">
    <property type="entry name" value="HP_PGM_like"/>
    <property type="match status" value="1"/>
</dbReference>
<dbReference type="PANTHER" id="PTHR16469">
    <property type="entry name" value="UBIQUITIN-ASSOCIATED AND SH3 DOMAIN-CONTAINING BA-RELATED"/>
    <property type="match status" value="1"/>
</dbReference>
<sequence length="264" mass="29879">MNIQRKLFIIRHAERVDFTFGAWIPKCFDCSGKYVRQNLNMPSSVPVRSGGPQAFFKDCPLTNIGLHQATLTGEALKEASISFVDVYSSPSLRCIQTCTNVLNGMGQTDLAINLEPGLFEWLGWYQDGMPEWMTMEELKNCRFNINEKYKPVITENEIRNKNESGEEYYMRSYYVTQTLLEKSCQPGQTLLLVGHAATLDTCTRQLTGHPPRSSNDIVHRVHGIPYCAVATAEEDENGKWALVCPPVLPLTHTANMGFDWKHLL</sequence>
<dbReference type="RefSeq" id="XP_013771749.1">
    <property type="nucleotide sequence ID" value="XM_013916295.2"/>
</dbReference>
<gene>
    <name evidence="2" type="primary">LOC106456916</name>
</gene>
<protein>
    <submittedName>
        <fullName evidence="2">Protein UBASH3A homolog isoform X1</fullName>
    </submittedName>
</protein>
<dbReference type="PANTHER" id="PTHR16469:SF27">
    <property type="entry name" value="UBIQUITIN-ASSOCIATED AND SH3 DOMAIN-CONTAINING BA-RELATED"/>
    <property type="match status" value="1"/>
</dbReference>
<dbReference type="Gene3D" id="3.40.50.1240">
    <property type="entry name" value="Phosphoglycerate mutase-like"/>
    <property type="match status" value="1"/>
</dbReference>